<reference evidence="1" key="1">
    <citation type="submission" date="2020-11" db="EMBL/GenBank/DDBJ databases">
        <authorList>
            <consortium name="DOE Joint Genome Institute"/>
            <person name="Ahrendt S."/>
            <person name="Riley R."/>
            <person name="Andreopoulos W."/>
            <person name="LaButti K."/>
            <person name="Pangilinan J."/>
            <person name="Ruiz-duenas F.J."/>
            <person name="Barrasa J.M."/>
            <person name="Sanchez-Garcia M."/>
            <person name="Camarero S."/>
            <person name="Miyauchi S."/>
            <person name="Serrano A."/>
            <person name="Linde D."/>
            <person name="Babiker R."/>
            <person name="Drula E."/>
            <person name="Ayuso-Fernandez I."/>
            <person name="Pacheco R."/>
            <person name="Padilla G."/>
            <person name="Ferreira P."/>
            <person name="Barriuso J."/>
            <person name="Kellner H."/>
            <person name="Castanera R."/>
            <person name="Alfaro M."/>
            <person name="Ramirez L."/>
            <person name="Pisabarro A.G."/>
            <person name="Kuo A."/>
            <person name="Tritt A."/>
            <person name="Lipzen A."/>
            <person name="He G."/>
            <person name="Yan M."/>
            <person name="Ng V."/>
            <person name="Cullen D."/>
            <person name="Martin F."/>
            <person name="Rosso M.-N."/>
            <person name="Henrissat B."/>
            <person name="Hibbett D."/>
            <person name="Martinez A.T."/>
            <person name="Grigoriev I.V."/>
        </authorList>
    </citation>
    <scope>NUCLEOTIDE SEQUENCE</scope>
    <source>
        <strain evidence="1">AH 44721</strain>
    </source>
</reference>
<sequence length="205" mass="22400">MTKAVPAVTEPVQIPVAPGVVLLATIDPLAHRHQIVCDLCDKTVRLTKTGHPDNFYRHRDKCTGKGDKLPKGLQIKVHEVALASSTGPTLSASTKFSKPLSKTPQVSQIITSFSHLQTDSPSQSPGPSLTSFSIPKIHRPKLHKCPGVEVAWSAGSIWATYAYRQHEGDSVRWKPIGFNSQESTIRLRDDECLEELTLCDQSAIG</sequence>
<dbReference type="EMBL" id="JADNYJ010000014">
    <property type="protein sequence ID" value="KAF8907600.1"/>
    <property type="molecule type" value="Genomic_DNA"/>
</dbReference>
<dbReference type="Proteomes" id="UP000724874">
    <property type="component" value="Unassembled WGS sequence"/>
</dbReference>
<protein>
    <submittedName>
        <fullName evidence="1">Uncharacterized protein</fullName>
    </submittedName>
</protein>
<keyword evidence="2" id="KW-1185">Reference proteome</keyword>
<dbReference type="AlphaFoldDB" id="A0A9P5TSD4"/>
<name>A0A9P5TSD4_GYMJU</name>
<organism evidence="1 2">
    <name type="scientific">Gymnopilus junonius</name>
    <name type="common">Spectacular rustgill mushroom</name>
    <name type="synonym">Gymnopilus spectabilis subsp. junonius</name>
    <dbReference type="NCBI Taxonomy" id="109634"/>
    <lineage>
        <taxon>Eukaryota</taxon>
        <taxon>Fungi</taxon>
        <taxon>Dikarya</taxon>
        <taxon>Basidiomycota</taxon>
        <taxon>Agaricomycotina</taxon>
        <taxon>Agaricomycetes</taxon>
        <taxon>Agaricomycetidae</taxon>
        <taxon>Agaricales</taxon>
        <taxon>Agaricineae</taxon>
        <taxon>Hymenogastraceae</taxon>
        <taxon>Gymnopilus</taxon>
    </lineage>
</organism>
<gene>
    <name evidence="1" type="ORF">CPB84DRAFT_1822391</name>
</gene>
<evidence type="ECO:0000313" key="1">
    <source>
        <dbReference type="EMBL" id="KAF8907600.1"/>
    </source>
</evidence>
<comment type="caution">
    <text evidence="1">The sequence shown here is derived from an EMBL/GenBank/DDBJ whole genome shotgun (WGS) entry which is preliminary data.</text>
</comment>
<evidence type="ECO:0000313" key="2">
    <source>
        <dbReference type="Proteomes" id="UP000724874"/>
    </source>
</evidence>
<accession>A0A9P5TSD4</accession>
<proteinExistence type="predicted"/>